<organism evidence="2 3">
    <name type="scientific">Pacificibacter maritimus</name>
    <dbReference type="NCBI Taxonomy" id="762213"/>
    <lineage>
        <taxon>Bacteria</taxon>
        <taxon>Pseudomonadati</taxon>
        <taxon>Pseudomonadota</taxon>
        <taxon>Alphaproteobacteria</taxon>
        <taxon>Rhodobacterales</taxon>
        <taxon>Roseobacteraceae</taxon>
        <taxon>Pacificibacter</taxon>
    </lineage>
</organism>
<name>A0A3N4UM14_9RHOB</name>
<evidence type="ECO:0000313" key="3">
    <source>
        <dbReference type="Proteomes" id="UP000269689"/>
    </source>
</evidence>
<sequence>MINDLKSVVTRSQGTLIEDMLGAAALLVILFGGLVAPAFF</sequence>
<reference evidence="2 3" key="1">
    <citation type="submission" date="2018-11" db="EMBL/GenBank/DDBJ databases">
        <title>Genomic Encyclopedia of Type Strains, Phase IV (KMG-IV): sequencing the most valuable type-strain genomes for metagenomic binning, comparative biology and taxonomic classification.</title>
        <authorList>
            <person name="Goeker M."/>
        </authorList>
    </citation>
    <scope>NUCLEOTIDE SEQUENCE [LARGE SCALE GENOMIC DNA]</scope>
    <source>
        <strain evidence="2 3">DSM 104731</strain>
    </source>
</reference>
<dbReference type="AlphaFoldDB" id="A0A3N4UM14"/>
<evidence type="ECO:0000256" key="1">
    <source>
        <dbReference type="SAM" id="Phobius"/>
    </source>
</evidence>
<keyword evidence="3" id="KW-1185">Reference proteome</keyword>
<keyword evidence="1" id="KW-1133">Transmembrane helix</keyword>
<dbReference type="EMBL" id="RKQK01000001">
    <property type="protein sequence ID" value="RPE71483.1"/>
    <property type="molecule type" value="Genomic_DNA"/>
</dbReference>
<protein>
    <submittedName>
        <fullName evidence="2">Uncharacterized protein</fullName>
    </submittedName>
</protein>
<keyword evidence="1" id="KW-0472">Membrane</keyword>
<comment type="caution">
    <text evidence="2">The sequence shown here is derived from an EMBL/GenBank/DDBJ whole genome shotgun (WGS) entry which is preliminary data.</text>
</comment>
<keyword evidence="1" id="KW-0812">Transmembrane</keyword>
<dbReference type="Proteomes" id="UP000269689">
    <property type="component" value="Unassembled WGS sequence"/>
</dbReference>
<feature type="transmembrane region" description="Helical" evidence="1">
    <location>
        <begin position="20"/>
        <end position="39"/>
    </location>
</feature>
<accession>A0A3N4UM14</accession>
<proteinExistence type="predicted"/>
<dbReference type="RefSeq" id="WP_281277926.1">
    <property type="nucleotide sequence ID" value="NZ_RKQK01000001.1"/>
</dbReference>
<evidence type="ECO:0000313" key="2">
    <source>
        <dbReference type="EMBL" id="RPE71483.1"/>
    </source>
</evidence>
<gene>
    <name evidence="2" type="ORF">EDD53_0602</name>
</gene>